<evidence type="ECO:0000313" key="2">
    <source>
        <dbReference type="EMBL" id="MDQ1023066.1"/>
    </source>
</evidence>
<proteinExistence type="predicted"/>
<evidence type="ECO:0000313" key="3">
    <source>
        <dbReference type="Proteomes" id="UP001230328"/>
    </source>
</evidence>
<comment type="caution">
    <text evidence="2">The sequence shown here is derived from an EMBL/GenBank/DDBJ whole genome shotgun (WGS) entry which is preliminary data.</text>
</comment>
<dbReference type="PANTHER" id="PTHR43433:SF5">
    <property type="entry name" value="AB HYDROLASE-1 DOMAIN-CONTAINING PROTEIN"/>
    <property type="match status" value="1"/>
</dbReference>
<dbReference type="Pfam" id="PF00561">
    <property type="entry name" value="Abhydrolase_1"/>
    <property type="match status" value="1"/>
</dbReference>
<accession>A0ABU0SK40</accession>
<dbReference type="Gene3D" id="3.40.50.1820">
    <property type="entry name" value="alpha/beta hydrolase"/>
    <property type="match status" value="1"/>
</dbReference>
<dbReference type="InterPro" id="IPR000073">
    <property type="entry name" value="AB_hydrolase_1"/>
</dbReference>
<protein>
    <submittedName>
        <fullName evidence="2">Pimeloyl-ACP methyl ester carboxylesterase</fullName>
    </submittedName>
</protein>
<evidence type="ECO:0000259" key="1">
    <source>
        <dbReference type="Pfam" id="PF00561"/>
    </source>
</evidence>
<organism evidence="2 3">
    <name type="scientific">Streptomyces umbrinus</name>
    <dbReference type="NCBI Taxonomy" id="67370"/>
    <lineage>
        <taxon>Bacteria</taxon>
        <taxon>Bacillati</taxon>
        <taxon>Actinomycetota</taxon>
        <taxon>Actinomycetes</taxon>
        <taxon>Kitasatosporales</taxon>
        <taxon>Streptomycetaceae</taxon>
        <taxon>Streptomyces</taxon>
        <taxon>Streptomyces phaeochromogenes group</taxon>
    </lineage>
</organism>
<gene>
    <name evidence="2" type="ORF">QF035_000648</name>
</gene>
<dbReference type="Proteomes" id="UP001230328">
    <property type="component" value="Unassembled WGS sequence"/>
</dbReference>
<reference evidence="2 3" key="1">
    <citation type="submission" date="2023-07" db="EMBL/GenBank/DDBJ databases">
        <title>Comparative genomics of wheat-associated soil bacteria to identify genetic determinants of phenazine resistance.</title>
        <authorList>
            <person name="Mouncey N."/>
        </authorList>
    </citation>
    <scope>NUCLEOTIDE SEQUENCE [LARGE SCALE GENOMIC DNA]</scope>
    <source>
        <strain evidence="2 3">V2I4</strain>
    </source>
</reference>
<dbReference type="PANTHER" id="PTHR43433">
    <property type="entry name" value="HYDROLASE, ALPHA/BETA FOLD FAMILY PROTEIN"/>
    <property type="match status" value="1"/>
</dbReference>
<sequence length="290" mass="30748">MRSSVTDMTSHQSHGEQLLEINGVELCVEPFGDRAAPAIVLVAGAAASMLWWDAELCEQIAARGRHVIRYDHRDTGRSTCYPTGQPAYSFNDLTLDVLGIQDALGIERAHVVCQSMFGGSGLILGVDHPDRVASLTFVSTSTGADDLPPPRDLAMPAEPDSSDAAAVVEYVVAGAMAFAGGSPYFDEAAIRALVERDVARARNYASTLVNHYAIEPDGPARGGFGDIAAPTLVVHGDHDPFLPLPHGEALRDAIPGAELLVLKGAGHDLPRPVWDDFVSALVRHTAGARP</sequence>
<dbReference type="InterPro" id="IPR050471">
    <property type="entry name" value="AB_hydrolase"/>
</dbReference>
<dbReference type="InterPro" id="IPR029058">
    <property type="entry name" value="AB_hydrolase_fold"/>
</dbReference>
<feature type="domain" description="AB hydrolase-1" evidence="1">
    <location>
        <begin position="37"/>
        <end position="268"/>
    </location>
</feature>
<name>A0ABU0SK40_9ACTN</name>
<keyword evidence="3" id="KW-1185">Reference proteome</keyword>
<dbReference type="SUPFAM" id="SSF53474">
    <property type="entry name" value="alpha/beta-Hydrolases"/>
    <property type="match status" value="1"/>
</dbReference>
<dbReference type="EMBL" id="JAUSZI010000002">
    <property type="protein sequence ID" value="MDQ1023066.1"/>
    <property type="molecule type" value="Genomic_DNA"/>
</dbReference>
<dbReference type="PRINTS" id="PR00111">
    <property type="entry name" value="ABHYDROLASE"/>
</dbReference>